<reference evidence="2 3" key="1">
    <citation type="submission" date="2017-02" db="EMBL/GenBank/DDBJ databases">
        <title>Complete genome sequences of Mycobacterium kansasii strains isolated from rhesus macaques.</title>
        <authorList>
            <person name="Panda A."/>
            <person name="Nagaraj S."/>
            <person name="Zhao X."/>
            <person name="Tettelin H."/>
            <person name="Detolla L.J."/>
        </authorList>
    </citation>
    <scope>NUCLEOTIDE SEQUENCE [LARGE SCALE GENOMIC DNA]</scope>
    <source>
        <strain evidence="2 3">11-3813</strain>
    </source>
</reference>
<protein>
    <recommendedName>
        <fullName evidence="1">O-acyltransferase WSD1 C-terminal domain-containing protein</fullName>
    </recommendedName>
</protein>
<dbReference type="InterPro" id="IPR009721">
    <property type="entry name" value="O-acyltransferase_WSD1_C"/>
</dbReference>
<organism evidence="2 3">
    <name type="scientific">Mycobacterium kansasii</name>
    <dbReference type="NCBI Taxonomy" id="1768"/>
    <lineage>
        <taxon>Bacteria</taxon>
        <taxon>Bacillati</taxon>
        <taxon>Actinomycetota</taxon>
        <taxon>Actinomycetes</taxon>
        <taxon>Mycobacteriales</taxon>
        <taxon>Mycobacteriaceae</taxon>
        <taxon>Mycobacterium</taxon>
    </lineage>
</organism>
<accession>A0A1V3WU19</accession>
<name>A0A1V3WU19_MYCKA</name>
<dbReference type="EMBL" id="MVBM01000006">
    <property type="protein sequence ID" value="OOK70417.1"/>
    <property type="molecule type" value="Genomic_DNA"/>
</dbReference>
<comment type="caution">
    <text evidence="2">The sequence shown here is derived from an EMBL/GenBank/DDBJ whole genome shotgun (WGS) entry which is preliminary data.</text>
</comment>
<evidence type="ECO:0000259" key="1">
    <source>
        <dbReference type="Pfam" id="PF06974"/>
    </source>
</evidence>
<dbReference type="AlphaFoldDB" id="A0A1V3WU19"/>
<evidence type="ECO:0000313" key="3">
    <source>
        <dbReference type="Proteomes" id="UP000189229"/>
    </source>
</evidence>
<evidence type="ECO:0000313" key="2">
    <source>
        <dbReference type="EMBL" id="OOK70417.1"/>
    </source>
</evidence>
<feature type="domain" description="O-acyltransferase WSD1 C-terminal" evidence="1">
    <location>
        <begin position="1"/>
        <end position="35"/>
    </location>
</feature>
<gene>
    <name evidence="2" type="ORF">BZL30_6110</name>
</gene>
<proteinExistence type="predicted"/>
<sequence length="49" mass="5274">MISYRGTCDIGVNVDTSAVPDHDVLLESLREGFEEVVALGENAEVPAVR</sequence>
<dbReference type="Pfam" id="PF06974">
    <property type="entry name" value="WS_DGAT_C"/>
    <property type="match status" value="1"/>
</dbReference>
<dbReference type="Proteomes" id="UP000189229">
    <property type="component" value="Unassembled WGS sequence"/>
</dbReference>